<dbReference type="EMBL" id="AVOT02001906">
    <property type="protein sequence ID" value="MBW0468581.1"/>
    <property type="molecule type" value="Genomic_DNA"/>
</dbReference>
<keyword evidence="2" id="KW-1185">Reference proteome</keyword>
<dbReference type="OrthoDB" id="10267344at2759"/>
<comment type="caution">
    <text evidence="1">The sequence shown here is derived from an EMBL/GenBank/DDBJ whole genome shotgun (WGS) entry which is preliminary data.</text>
</comment>
<dbReference type="InterPro" id="IPR036397">
    <property type="entry name" value="RNaseH_sf"/>
</dbReference>
<sequence length="83" mass="9608">MENLYQLFGTKLSFSTPYFPQADVIAERTIQNLKDIVRRVFAYGLELKDWDRFTHDLCALLPELELAYKTSINSSTNPTTSFL</sequence>
<accession>A0A9Q3GID8</accession>
<gene>
    <name evidence="1" type="ORF">O181_008296</name>
</gene>
<organism evidence="1 2">
    <name type="scientific">Austropuccinia psidii MF-1</name>
    <dbReference type="NCBI Taxonomy" id="1389203"/>
    <lineage>
        <taxon>Eukaryota</taxon>
        <taxon>Fungi</taxon>
        <taxon>Dikarya</taxon>
        <taxon>Basidiomycota</taxon>
        <taxon>Pucciniomycotina</taxon>
        <taxon>Pucciniomycetes</taxon>
        <taxon>Pucciniales</taxon>
        <taxon>Sphaerophragmiaceae</taxon>
        <taxon>Austropuccinia</taxon>
    </lineage>
</organism>
<protein>
    <submittedName>
        <fullName evidence="1">Uncharacterized protein</fullName>
    </submittedName>
</protein>
<dbReference type="AlphaFoldDB" id="A0A9Q3GID8"/>
<dbReference type="GO" id="GO:0003676">
    <property type="term" value="F:nucleic acid binding"/>
    <property type="evidence" value="ECO:0007669"/>
    <property type="project" value="InterPro"/>
</dbReference>
<evidence type="ECO:0000313" key="1">
    <source>
        <dbReference type="EMBL" id="MBW0468581.1"/>
    </source>
</evidence>
<proteinExistence type="predicted"/>
<dbReference type="SUPFAM" id="SSF53098">
    <property type="entry name" value="Ribonuclease H-like"/>
    <property type="match status" value="1"/>
</dbReference>
<evidence type="ECO:0000313" key="2">
    <source>
        <dbReference type="Proteomes" id="UP000765509"/>
    </source>
</evidence>
<reference evidence="1" key="1">
    <citation type="submission" date="2021-03" db="EMBL/GenBank/DDBJ databases">
        <title>Draft genome sequence of rust myrtle Austropuccinia psidii MF-1, a brazilian biotype.</title>
        <authorList>
            <person name="Quecine M.C."/>
            <person name="Pachon D.M.R."/>
            <person name="Bonatelli M.L."/>
            <person name="Correr F.H."/>
            <person name="Franceschini L.M."/>
            <person name="Leite T.F."/>
            <person name="Margarido G.R.A."/>
            <person name="Almeida C.A."/>
            <person name="Ferrarezi J.A."/>
            <person name="Labate C.A."/>
        </authorList>
    </citation>
    <scope>NUCLEOTIDE SEQUENCE</scope>
    <source>
        <strain evidence="1">MF-1</strain>
    </source>
</reference>
<dbReference type="Proteomes" id="UP000765509">
    <property type="component" value="Unassembled WGS sequence"/>
</dbReference>
<name>A0A9Q3GID8_9BASI</name>
<dbReference type="Gene3D" id="3.30.420.10">
    <property type="entry name" value="Ribonuclease H-like superfamily/Ribonuclease H"/>
    <property type="match status" value="1"/>
</dbReference>
<dbReference type="InterPro" id="IPR012337">
    <property type="entry name" value="RNaseH-like_sf"/>
</dbReference>